<gene>
    <name evidence="2" type="ORF">C273_06772</name>
</gene>
<protein>
    <submittedName>
        <fullName evidence="2">Response regulator</fullName>
    </submittedName>
</protein>
<dbReference type="GO" id="GO:0003677">
    <property type="term" value="F:DNA binding"/>
    <property type="evidence" value="ECO:0007669"/>
    <property type="project" value="InterPro"/>
</dbReference>
<reference evidence="2 3" key="1">
    <citation type="journal article" date="2013" name="Genome Announc.">
        <title>Genome Sequence of Staphylococcus massiliensis Strain S46, Isolated from the Surface of Healthy Human Skin.</title>
        <authorList>
            <person name="Srivastav R."/>
            <person name="Singh A."/>
            <person name="Jangir P.K."/>
            <person name="Kumari C."/>
            <person name="Muduli S."/>
            <person name="Sharma R."/>
        </authorList>
    </citation>
    <scope>NUCLEOTIDE SEQUENCE [LARGE SCALE GENOMIC DNA]</scope>
    <source>
        <strain evidence="2 3">S46</strain>
    </source>
</reference>
<comment type="caution">
    <text evidence="2">The sequence shown here is derived from an EMBL/GenBank/DDBJ whole genome shotgun (WGS) entry which is preliminary data.</text>
</comment>
<dbReference type="Pfam" id="PF04397">
    <property type="entry name" value="LytTR"/>
    <property type="match status" value="1"/>
</dbReference>
<dbReference type="AlphaFoldDB" id="K9B1S5"/>
<dbReference type="EMBL" id="AMSQ01000009">
    <property type="protein sequence ID" value="EKU47725.1"/>
    <property type="molecule type" value="Genomic_DNA"/>
</dbReference>
<sequence length="242" mass="28427">MSYAVFIYSKQYCIRNHLERLFKNYIDFQSRNLKIACVTENINEIKDVINLNSIQYSIQVLHGPTIQGLQTIRACDQSCKQLIISDYQDSSELIDIVNSHVEPFAYIPTSIIDDVPRFYRLIETVEKRVVASTHTSSRSIVFKIYNETYYKRLDEVVLIECFDKPHKLLLVTINSSYELYGTIKGFESAYPELIRINRACIINPQYIYKIDHDNLRVHMTNGFIRWYTKSKKSKLTRLNSNQ</sequence>
<dbReference type="PATRIC" id="fig|1229783.3.peg.1367"/>
<evidence type="ECO:0000313" key="3">
    <source>
        <dbReference type="Proteomes" id="UP000009885"/>
    </source>
</evidence>
<dbReference type="eggNOG" id="COG3279">
    <property type="taxonomic scope" value="Bacteria"/>
</dbReference>
<dbReference type="Proteomes" id="UP000009885">
    <property type="component" value="Unassembled WGS sequence"/>
</dbReference>
<proteinExistence type="predicted"/>
<dbReference type="InterPro" id="IPR007492">
    <property type="entry name" value="LytTR_DNA-bd_dom"/>
</dbReference>
<dbReference type="OrthoDB" id="3190595at2"/>
<organism evidence="2 3">
    <name type="scientific">Staphylococcus massiliensis S46</name>
    <dbReference type="NCBI Taxonomy" id="1229783"/>
    <lineage>
        <taxon>Bacteria</taxon>
        <taxon>Bacillati</taxon>
        <taxon>Bacillota</taxon>
        <taxon>Bacilli</taxon>
        <taxon>Bacillales</taxon>
        <taxon>Staphylococcaceae</taxon>
        <taxon>Staphylococcus</taxon>
    </lineage>
</organism>
<dbReference type="STRING" id="1229783.C273_06772"/>
<dbReference type="Gene3D" id="2.40.50.1020">
    <property type="entry name" value="LytTr DNA-binding domain"/>
    <property type="match status" value="1"/>
</dbReference>
<dbReference type="SMART" id="SM00850">
    <property type="entry name" value="LytTR"/>
    <property type="match status" value="1"/>
</dbReference>
<evidence type="ECO:0000313" key="2">
    <source>
        <dbReference type="EMBL" id="EKU47725.1"/>
    </source>
</evidence>
<dbReference type="RefSeq" id="WP_009383639.1">
    <property type="nucleotide sequence ID" value="NZ_AMSQ01000009.1"/>
</dbReference>
<evidence type="ECO:0000259" key="1">
    <source>
        <dbReference type="PROSITE" id="PS50930"/>
    </source>
</evidence>
<dbReference type="PROSITE" id="PS50930">
    <property type="entry name" value="HTH_LYTTR"/>
    <property type="match status" value="1"/>
</dbReference>
<accession>K9B1S5</accession>
<feature type="domain" description="HTH LytTR-type" evidence="1">
    <location>
        <begin position="140"/>
        <end position="223"/>
    </location>
</feature>
<name>K9B1S5_9STAP</name>
<keyword evidence="3" id="KW-1185">Reference proteome</keyword>